<evidence type="ECO:0000256" key="1">
    <source>
        <dbReference type="ARBA" id="ARBA00009941"/>
    </source>
</evidence>
<name>A0A803MLP2_CHEQI</name>
<dbReference type="Pfam" id="PF01650">
    <property type="entry name" value="Peptidase_C13"/>
    <property type="match status" value="1"/>
</dbReference>
<sequence>MSVADPGISDRLLLWVGSAPLPLLLLCLSSSFCCTIGLDAKDGLQRERLQSYLVLGTIGVVGTIIRAMQVIYVNRFSPSSRKHAVNEIKADVCHAYQILKKGGLKDENIIVFMYDDIAYHEENPRPGVIINNPHGSDVYAGVPKDYTGEHVTVNNFLAALLGNKEAITGGSGKVVDSGLNDHIFIYYSDHGGAGVLD</sequence>
<dbReference type="GO" id="GO:0006624">
    <property type="term" value="P:vacuolar protein processing"/>
    <property type="evidence" value="ECO:0007669"/>
    <property type="project" value="TreeGrafter"/>
</dbReference>
<dbReference type="Proteomes" id="UP000596660">
    <property type="component" value="Unplaced"/>
</dbReference>
<dbReference type="EnsemblPlants" id="AUR62031854-RA">
    <property type="protein sequence ID" value="AUR62031854-RA:cds"/>
    <property type="gene ID" value="AUR62031854"/>
</dbReference>
<dbReference type="InterPro" id="IPR001096">
    <property type="entry name" value="Peptidase_C13"/>
</dbReference>
<dbReference type="GO" id="GO:0005773">
    <property type="term" value="C:vacuole"/>
    <property type="evidence" value="ECO:0007669"/>
    <property type="project" value="GOC"/>
</dbReference>
<dbReference type="AlphaFoldDB" id="A0A803MLP2"/>
<protein>
    <submittedName>
        <fullName evidence="3">Uncharacterized protein</fullName>
    </submittedName>
</protein>
<dbReference type="PANTHER" id="PTHR12000">
    <property type="entry name" value="HEMOGLOBINASE FAMILY MEMBER"/>
    <property type="match status" value="1"/>
</dbReference>
<feature type="transmembrane region" description="Helical" evidence="2">
    <location>
        <begin position="12"/>
        <end position="40"/>
    </location>
</feature>
<organism evidence="3 4">
    <name type="scientific">Chenopodium quinoa</name>
    <name type="common">Quinoa</name>
    <dbReference type="NCBI Taxonomy" id="63459"/>
    <lineage>
        <taxon>Eukaryota</taxon>
        <taxon>Viridiplantae</taxon>
        <taxon>Streptophyta</taxon>
        <taxon>Embryophyta</taxon>
        <taxon>Tracheophyta</taxon>
        <taxon>Spermatophyta</taxon>
        <taxon>Magnoliopsida</taxon>
        <taxon>eudicotyledons</taxon>
        <taxon>Gunneridae</taxon>
        <taxon>Pentapetalae</taxon>
        <taxon>Caryophyllales</taxon>
        <taxon>Chenopodiaceae</taxon>
        <taxon>Chenopodioideae</taxon>
        <taxon>Atripliceae</taxon>
        <taxon>Chenopodium</taxon>
    </lineage>
</organism>
<reference evidence="3" key="1">
    <citation type="journal article" date="2017" name="Nature">
        <title>The genome of Chenopodium quinoa.</title>
        <authorList>
            <person name="Jarvis D.E."/>
            <person name="Ho Y.S."/>
            <person name="Lightfoot D.J."/>
            <person name="Schmoeckel S.M."/>
            <person name="Li B."/>
            <person name="Borm T.J.A."/>
            <person name="Ohyanagi H."/>
            <person name="Mineta K."/>
            <person name="Michell C.T."/>
            <person name="Saber N."/>
            <person name="Kharbatia N.M."/>
            <person name="Rupper R.R."/>
            <person name="Sharp A.R."/>
            <person name="Dally N."/>
            <person name="Boughton B.A."/>
            <person name="Woo Y.H."/>
            <person name="Gao G."/>
            <person name="Schijlen E.G.W.M."/>
            <person name="Guo X."/>
            <person name="Momin A.A."/>
            <person name="Negrao S."/>
            <person name="Al-Babili S."/>
            <person name="Gehring C."/>
            <person name="Roessner U."/>
            <person name="Jung C."/>
            <person name="Murphy K."/>
            <person name="Arold S.T."/>
            <person name="Gojobori T."/>
            <person name="van der Linden C.G."/>
            <person name="van Loo E.N."/>
            <person name="Jellen E.N."/>
            <person name="Maughan P.J."/>
            <person name="Tester M."/>
        </authorList>
    </citation>
    <scope>NUCLEOTIDE SEQUENCE [LARGE SCALE GENOMIC DNA]</scope>
    <source>
        <strain evidence="3">cv. PI 614886</strain>
    </source>
</reference>
<comment type="similarity">
    <text evidence="1">Belongs to the peptidase C13 family.</text>
</comment>
<dbReference type="PRINTS" id="PR00776">
    <property type="entry name" value="HEMOGLOBNASE"/>
</dbReference>
<keyword evidence="2" id="KW-0812">Transmembrane</keyword>
<keyword evidence="2" id="KW-1133">Transmembrane helix</keyword>
<proteinExistence type="inferred from homology"/>
<evidence type="ECO:0000313" key="3">
    <source>
        <dbReference type="EnsemblPlants" id="AUR62031854-RA:cds"/>
    </source>
</evidence>
<feature type="transmembrane region" description="Helical" evidence="2">
    <location>
        <begin position="52"/>
        <end position="72"/>
    </location>
</feature>
<evidence type="ECO:0000256" key="2">
    <source>
        <dbReference type="SAM" id="Phobius"/>
    </source>
</evidence>
<dbReference type="PANTHER" id="PTHR12000:SF50">
    <property type="entry name" value="VACUOLAR-PROCESSING ENZYME GAMMA-ISOZYME"/>
    <property type="match status" value="1"/>
</dbReference>
<dbReference type="GO" id="GO:0051603">
    <property type="term" value="P:proteolysis involved in protein catabolic process"/>
    <property type="evidence" value="ECO:0007669"/>
    <property type="project" value="TreeGrafter"/>
</dbReference>
<dbReference type="Gene3D" id="3.40.50.1460">
    <property type="match status" value="1"/>
</dbReference>
<keyword evidence="2" id="KW-0472">Membrane</keyword>
<dbReference type="GO" id="GO:0004197">
    <property type="term" value="F:cysteine-type endopeptidase activity"/>
    <property type="evidence" value="ECO:0007669"/>
    <property type="project" value="TreeGrafter"/>
</dbReference>
<evidence type="ECO:0000313" key="4">
    <source>
        <dbReference type="Proteomes" id="UP000596660"/>
    </source>
</evidence>
<dbReference type="Gramene" id="AUR62031854-RA">
    <property type="protein sequence ID" value="AUR62031854-RA:cds"/>
    <property type="gene ID" value="AUR62031854"/>
</dbReference>
<keyword evidence="4" id="KW-1185">Reference proteome</keyword>
<reference evidence="3" key="2">
    <citation type="submission" date="2021-03" db="UniProtKB">
        <authorList>
            <consortium name="EnsemblPlants"/>
        </authorList>
    </citation>
    <scope>IDENTIFICATION</scope>
</reference>
<accession>A0A803MLP2</accession>